<keyword evidence="2" id="KW-0238">DNA-binding</keyword>
<dbReference type="SUPFAM" id="SSF46689">
    <property type="entry name" value="Homeodomain-like"/>
    <property type="match status" value="1"/>
</dbReference>
<accession>A0A375A7N2</accession>
<dbReference type="GO" id="GO:0000976">
    <property type="term" value="F:transcription cis-regulatory region binding"/>
    <property type="evidence" value="ECO:0007669"/>
    <property type="project" value="TreeGrafter"/>
</dbReference>
<protein>
    <submittedName>
        <fullName evidence="5">Transcriptional regulator, AraC family</fullName>
    </submittedName>
</protein>
<dbReference type="InterPro" id="IPR009057">
    <property type="entry name" value="Homeodomain-like_sf"/>
</dbReference>
<name>A0A375A7N2_9GAMM</name>
<dbReference type="Pfam" id="PF22200">
    <property type="entry name" value="ExsA_N"/>
    <property type="match status" value="1"/>
</dbReference>
<dbReference type="KEGG" id="daq:DAQ1742_00937"/>
<sequence length="279" mass="30867">MTRHPAVSAPLAAQSRLPALPDALAHSHQIVARNQYVLRTVVMHTDLIGLVLSGTKHLLTPQGRCVFATGEYFILPRGTHWDVVNDPAPHGRYIARVLSLQPETIARFHHQFGQFAALPAVRSFARLTHTAVMQEAFLRAADALADERCSAALREHRLMEVLLLLAEQTATVLAPPGAMSWRERVRRLVSQRPYDDWSASRVAQVLATTPGTLNRRLAQESCTITACVRDTRLEAAMMLLQSSDRPVAAIARDVGYASHSKFSAAFRRRFGVVPSALRD</sequence>
<dbReference type="AlphaFoldDB" id="A0A375A7N2"/>
<keyword evidence="1" id="KW-0805">Transcription regulation</keyword>
<keyword evidence="6" id="KW-1185">Reference proteome</keyword>
<dbReference type="GO" id="GO:0003700">
    <property type="term" value="F:DNA-binding transcription factor activity"/>
    <property type="evidence" value="ECO:0007669"/>
    <property type="project" value="InterPro"/>
</dbReference>
<dbReference type="PROSITE" id="PS01124">
    <property type="entry name" value="HTH_ARAC_FAMILY_2"/>
    <property type="match status" value="1"/>
</dbReference>
<dbReference type="SUPFAM" id="SSF51215">
    <property type="entry name" value="Regulatory protein AraC"/>
    <property type="match status" value="1"/>
</dbReference>
<dbReference type="InterPro" id="IPR037923">
    <property type="entry name" value="HTH-like"/>
</dbReference>
<keyword evidence="3" id="KW-0804">Transcription</keyword>
<dbReference type="EMBL" id="LT615367">
    <property type="protein sequence ID" value="SLM61991.1"/>
    <property type="molecule type" value="Genomic_DNA"/>
</dbReference>
<dbReference type="PANTHER" id="PTHR47894">
    <property type="entry name" value="HTH-TYPE TRANSCRIPTIONAL REGULATOR GADX"/>
    <property type="match status" value="1"/>
</dbReference>
<dbReference type="InterPro" id="IPR054015">
    <property type="entry name" value="ExsA-like_N"/>
</dbReference>
<dbReference type="Pfam" id="PF12833">
    <property type="entry name" value="HTH_18"/>
    <property type="match status" value="1"/>
</dbReference>
<dbReference type="Proteomes" id="UP000294820">
    <property type="component" value="Chromosome 1"/>
</dbReference>
<evidence type="ECO:0000256" key="2">
    <source>
        <dbReference type="ARBA" id="ARBA00023125"/>
    </source>
</evidence>
<dbReference type="PRINTS" id="PR00032">
    <property type="entry name" value="HTHARAC"/>
</dbReference>
<reference evidence="5 6" key="1">
    <citation type="submission" date="2016-09" db="EMBL/GenBank/DDBJ databases">
        <authorList>
            <person name="Reverchon S."/>
            <person name="Nasser W."/>
            <person name="Leonard S."/>
            <person name="Brochier C."/>
            <person name="Duprey A."/>
        </authorList>
    </citation>
    <scope>NUCLEOTIDE SEQUENCE [LARGE SCALE GENOMIC DNA]</scope>
    <source>
        <strain evidence="5 6">174/2</strain>
    </source>
</reference>
<dbReference type="Gene3D" id="1.10.10.60">
    <property type="entry name" value="Homeodomain-like"/>
    <property type="match status" value="1"/>
</dbReference>
<dbReference type="RefSeq" id="WP_083960992.1">
    <property type="nucleotide sequence ID" value="NZ_LT615367.1"/>
</dbReference>
<feature type="domain" description="HTH araC/xylS-type" evidence="4">
    <location>
        <begin position="183"/>
        <end position="279"/>
    </location>
</feature>
<evidence type="ECO:0000259" key="4">
    <source>
        <dbReference type="PROSITE" id="PS01124"/>
    </source>
</evidence>
<dbReference type="InterPro" id="IPR020449">
    <property type="entry name" value="Tscrpt_reg_AraC-type_HTH"/>
</dbReference>
<dbReference type="GO" id="GO:0005829">
    <property type="term" value="C:cytosol"/>
    <property type="evidence" value="ECO:0007669"/>
    <property type="project" value="TreeGrafter"/>
</dbReference>
<evidence type="ECO:0000256" key="3">
    <source>
        <dbReference type="ARBA" id="ARBA00023163"/>
    </source>
</evidence>
<evidence type="ECO:0000313" key="6">
    <source>
        <dbReference type="Proteomes" id="UP000294820"/>
    </source>
</evidence>
<organism evidence="5 6">
    <name type="scientific">Dickeya aquatica</name>
    <dbReference type="NCBI Taxonomy" id="1401087"/>
    <lineage>
        <taxon>Bacteria</taxon>
        <taxon>Pseudomonadati</taxon>
        <taxon>Pseudomonadota</taxon>
        <taxon>Gammaproteobacteria</taxon>
        <taxon>Enterobacterales</taxon>
        <taxon>Pectobacteriaceae</taxon>
        <taxon>Dickeya</taxon>
    </lineage>
</organism>
<proteinExistence type="predicted"/>
<dbReference type="InterPro" id="IPR018060">
    <property type="entry name" value="HTH_AraC"/>
</dbReference>
<evidence type="ECO:0000256" key="1">
    <source>
        <dbReference type="ARBA" id="ARBA00023015"/>
    </source>
</evidence>
<gene>
    <name evidence="5" type="ORF">DAQ1742_00937</name>
</gene>
<dbReference type="PANTHER" id="PTHR47894:SF4">
    <property type="entry name" value="HTH-TYPE TRANSCRIPTIONAL REGULATOR GADX"/>
    <property type="match status" value="1"/>
</dbReference>
<evidence type="ECO:0000313" key="5">
    <source>
        <dbReference type="EMBL" id="SLM61991.1"/>
    </source>
</evidence>
<dbReference type="SMART" id="SM00342">
    <property type="entry name" value="HTH_ARAC"/>
    <property type="match status" value="1"/>
</dbReference>